<feature type="compositionally biased region" description="Basic and acidic residues" evidence="1">
    <location>
        <begin position="36"/>
        <end position="45"/>
    </location>
</feature>
<sequence length="110" mass="12104">MTTSKTDGLTCGPRLEANGLNMTHVQKRVHIGLIDKRFASDRPRPELSTAGRAPRPAPAHARADPPIILHADPERAEELLKIIHQSARAQDLNMLSSKGTRSSLDHEPFL</sequence>
<evidence type="ECO:0000313" key="2">
    <source>
        <dbReference type="EMBL" id="GBP10361.1"/>
    </source>
</evidence>
<reference evidence="2 3" key="1">
    <citation type="journal article" date="2019" name="Commun. Biol.">
        <title>The bagworm genome reveals a unique fibroin gene that provides high tensile strength.</title>
        <authorList>
            <person name="Kono N."/>
            <person name="Nakamura H."/>
            <person name="Ohtoshi R."/>
            <person name="Tomita M."/>
            <person name="Numata K."/>
            <person name="Arakawa K."/>
        </authorList>
    </citation>
    <scope>NUCLEOTIDE SEQUENCE [LARGE SCALE GENOMIC DNA]</scope>
</reference>
<evidence type="ECO:0000256" key="1">
    <source>
        <dbReference type="SAM" id="MobiDB-lite"/>
    </source>
</evidence>
<proteinExistence type="predicted"/>
<dbReference type="EMBL" id="BGZK01000040">
    <property type="protein sequence ID" value="GBP10361.1"/>
    <property type="molecule type" value="Genomic_DNA"/>
</dbReference>
<comment type="caution">
    <text evidence="2">The sequence shown here is derived from an EMBL/GenBank/DDBJ whole genome shotgun (WGS) entry which is preliminary data.</text>
</comment>
<dbReference type="Proteomes" id="UP000299102">
    <property type="component" value="Unassembled WGS sequence"/>
</dbReference>
<feature type="region of interest" description="Disordered" evidence="1">
    <location>
        <begin position="36"/>
        <end position="67"/>
    </location>
</feature>
<feature type="compositionally biased region" description="Low complexity" evidence="1">
    <location>
        <begin position="52"/>
        <end position="66"/>
    </location>
</feature>
<dbReference type="AlphaFoldDB" id="A0A4C1TAM7"/>
<name>A0A4C1TAM7_EUMVA</name>
<accession>A0A4C1TAM7</accession>
<evidence type="ECO:0000313" key="3">
    <source>
        <dbReference type="Proteomes" id="UP000299102"/>
    </source>
</evidence>
<gene>
    <name evidence="2" type="ORF">EVAR_5672_1</name>
</gene>
<feature type="region of interest" description="Disordered" evidence="1">
    <location>
        <begin position="90"/>
        <end position="110"/>
    </location>
</feature>
<keyword evidence="3" id="KW-1185">Reference proteome</keyword>
<feature type="compositionally biased region" description="Polar residues" evidence="1">
    <location>
        <begin position="93"/>
        <end position="102"/>
    </location>
</feature>
<protein>
    <submittedName>
        <fullName evidence="2">Uncharacterized protein</fullName>
    </submittedName>
</protein>
<organism evidence="2 3">
    <name type="scientific">Eumeta variegata</name>
    <name type="common">Bagworm moth</name>
    <name type="synonym">Eumeta japonica</name>
    <dbReference type="NCBI Taxonomy" id="151549"/>
    <lineage>
        <taxon>Eukaryota</taxon>
        <taxon>Metazoa</taxon>
        <taxon>Ecdysozoa</taxon>
        <taxon>Arthropoda</taxon>
        <taxon>Hexapoda</taxon>
        <taxon>Insecta</taxon>
        <taxon>Pterygota</taxon>
        <taxon>Neoptera</taxon>
        <taxon>Endopterygota</taxon>
        <taxon>Lepidoptera</taxon>
        <taxon>Glossata</taxon>
        <taxon>Ditrysia</taxon>
        <taxon>Tineoidea</taxon>
        <taxon>Psychidae</taxon>
        <taxon>Oiketicinae</taxon>
        <taxon>Eumeta</taxon>
    </lineage>
</organism>